<dbReference type="EMBL" id="JBHMFI010000023">
    <property type="protein sequence ID" value="MFB9075408.1"/>
    <property type="molecule type" value="Genomic_DNA"/>
</dbReference>
<evidence type="ECO:0000256" key="1">
    <source>
        <dbReference type="SAM" id="MobiDB-lite"/>
    </source>
</evidence>
<comment type="caution">
    <text evidence="2">The sequence shown here is derived from an EMBL/GenBank/DDBJ whole genome shotgun (WGS) entry which is preliminary data.</text>
</comment>
<proteinExistence type="predicted"/>
<evidence type="ECO:0000313" key="3">
    <source>
        <dbReference type="Proteomes" id="UP001589575"/>
    </source>
</evidence>
<feature type="region of interest" description="Disordered" evidence="1">
    <location>
        <begin position="1"/>
        <end position="64"/>
    </location>
</feature>
<accession>A0ABV5G8Z8</accession>
<sequence>MILPSPDALAGGQTPAAARGQARHGEEPRTLAGFPSGPAPRTPPVWAATPGPRKGAADPLPGGDFSRAASEFLLEPRSARYAETSSRCRSCGAFPGNS</sequence>
<evidence type="ECO:0000313" key="2">
    <source>
        <dbReference type="EMBL" id="MFB9075408.1"/>
    </source>
</evidence>
<organism evidence="2 3">
    <name type="scientific">Citricoccus parietis</name>
    <dbReference type="NCBI Taxonomy" id="592307"/>
    <lineage>
        <taxon>Bacteria</taxon>
        <taxon>Bacillati</taxon>
        <taxon>Actinomycetota</taxon>
        <taxon>Actinomycetes</taxon>
        <taxon>Micrococcales</taxon>
        <taxon>Micrococcaceae</taxon>
        <taxon>Citricoccus</taxon>
    </lineage>
</organism>
<protein>
    <submittedName>
        <fullName evidence="2">Uncharacterized protein</fullName>
    </submittedName>
</protein>
<reference evidence="2 3" key="1">
    <citation type="submission" date="2024-09" db="EMBL/GenBank/DDBJ databases">
        <authorList>
            <person name="Sun Q."/>
            <person name="Mori K."/>
        </authorList>
    </citation>
    <scope>NUCLEOTIDE SEQUENCE [LARGE SCALE GENOMIC DNA]</scope>
    <source>
        <strain evidence="2 3">CCM 7609</strain>
    </source>
</reference>
<gene>
    <name evidence="2" type="ORF">ACFFX0_31300</name>
</gene>
<name>A0ABV5G8Z8_9MICC</name>
<keyword evidence="3" id="KW-1185">Reference proteome</keyword>
<dbReference type="Proteomes" id="UP001589575">
    <property type="component" value="Unassembled WGS sequence"/>
</dbReference>